<gene>
    <name evidence="2" type="ORF">TBIB3V08_LOCUS8979</name>
</gene>
<dbReference type="EMBL" id="OD568182">
    <property type="protein sequence ID" value="CAD7446652.1"/>
    <property type="molecule type" value="Genomic_DNA"/>
</dbReference>
<evidence type="ECO:0000313" key="2">
    <source>
        <dbReference type="EMBL" id="CAD7446652.1"/>
    </source>
</evidence>
<organism evidence="2">
    <name type="scientific">Timema bartmani</name>
    <dbReference type="NCBI Taxonomy" id="61472"/>
    <lineage>
        <taxon>Eukaryota</taxon>
        <taxon>Metazoa</taxon>
        <taxon>Ecdysozoa</taxon>
        <taxon>Arthropoda</taxon>
        <taxon>Hexapoda</taxon>
        <taxon>Insecta</taxon>
        <taxon>Pterygota</taxon>
        <taxon>Neoptera</taxon>
        <taxon>Polyneoptera</taxon>
        <taxon>Phasmatodea</taxon>
        <taxon>Timematodea</taxon>
        <taxon>Timematoidea</taxon>
        <taxon>Timematidae</taxon>
        <taxon>Timema</taxon>
    </lineage>
</organism>
<evidence type="ECO:0000256" key="1">
    <source>
        <dbReference type="SAM" id="MobiDB-lite"/>
    </source>
</evidence>
<proteinExistence type="predicted"/>
<protein>
    <submittedName>
        <fullName evidence="2">Uncharacterized protein</fullName>
    </submittedName>
</protein>
<name>A0A7R9F444_9NEOP</name>
<reference evidence="2" key="1">
    <citation type="submission" date="2020-11" db="EMBL/GenBank/DDBJ databases">
        <authorList>
            <person name="Tran Van P."/>
        </authorList>
    </citation>
    <scope>NUCLEOTIDE SEQUENCE</scope>
</reference>
<sequence>MFVAARRSSSMWTQSIPRQTTRGGSS</sequence>
<dbReference type="AlphaFoldDB" id="A0A7R9F444"/>
<feature type="region of interest" description="Disordered" evidence="1">
    <location>
        <begin position="1"/>
        <end position="26"/>
    </location>
</feature>
<accession>A0A7R9F444</accession>
<feature type="compositionally biased region" description="Polar residues" evidence="1">
    <location>
        <begin position="7"/>
        <end position="26"/>
    </location>
</feature>